<keyword evidence="4" id="KW-1185">Reference proteome</keyword>
<dbReference type="InterPro" id="IPR014772">
    <property type="entry name" value="Munc13_dom-2"/>
</dbReference>
<feature type="region of interest" description="Disordered" evidence="1">
    <location>
        <begin position="1420"/>
        <end position="1462"/>
    </location>
</feature>
<feature type="region of interest" description="Disordered" evidence="1">
    <location>
        <begin position="805"/>
        <end position="938"/>
    </location>
</feature>
<evidence type="ECO:0000259" key="2">
    <source>
        <dbReference type="PROSITE" id="PS51259"/>
    </source>
</evidence>
<comment type="caution">
    <text evidence="3">The sequence shown here is derived from an EMBL/GenBank/DDBJ whole genome shotgun (WGS) entry which is preliminary data.</text>
</comment>
<dbReference type="Proteomes" id="UP001515480">
    <property type="component" value="Unassembled WGS sequence"/>
</dbReference>
<evidence type="ECO:0000313" key="3">
    <source>
        <dbReference type="EMBL" id="KAL1511610.1"/>
    </source>
</evidence>
<feature type="region of interest" description="Disordered" evidence="1">
    <location>
        <begin position="1524"/>
        <end position="1586"/>
    </location>
</feature>
<feature type="compositionally biased region" description="Low complexity" evidence="1">
    <location>
        <begin position="853"/>
        <end position="881"/>
    </location>
</feature>
<reference evidence="3 4" key="1">
    <citation type="journal article" date="2024" name="Science">
        <title>Giant polyketide synthase enzymes in the biosynthesis of giant marine polyether toxins.</title>
        <authorList>
            <person name="Fallon T.R."/>
            <person name="Shende V.V."/>
            <person name="Wierzbicki I.H."/>
            <person name="Pendleton A.L."/>
            <person name="Watervoot N.F."/>
            <person name="Auber R.P."/>
            <person name="Gonzalez D.J."/>
            <person name="Wisecaver J.H."/>
            <person name="Moore B.S."/>
        </authorList>
    </citation>
    <scope>NUCLEOTIDE SEQUENCE [LARGE SCALE GENOMIC DNA]</scope>
    <source>
        <strain evidence="3 4">12B1</strain>
    </source>
</reference>
<dbReference type="PANTHER" id="PTHR31280">
    <property type="entry name" value="PROTEIN UNC-13 HOMOLOG"/>
    <property type="match status" value="1"/>
</dbReference>
<dbReference type="InterPro" id="IPR008528">
    <property type="entry name" value="unc-13_homologue"/>
</dbReference>
<organism evidence="3 4">
    <name type="scientific">Prymnesium parvum</name>
    <name type="common">Toxic golden alga</name>
    <dbReference type="NCBI Taxonomy" id="97485"/>
    <lineage>
        <taxon>Eukaryota</taxon>
        <taxon>Haptista</taxon>
        <taxon>Haptophyta</taxon>
        <taxon>Prymnesiophyceae</taxon>
        <taxon>Prymnesiales</taxon>
        <taxon>Prymnesiaceae</taxon>
        <taxon>Prymnesium</taxon>
    </lineage>
</organism>
<dbReference type="PANTHER" id="PTHR31280:SF2">
    <property type="entry name" value="PROTEIN UNC-13 HOMOLOG"/>
    <property type="match status" value="1"/>
</dbReference>
<feature type="region of interest" description="Disordered" evidence="1">
    <location>
        <begin position="1474"/>
        <end position="1505"/>
    </location>
</feature>
<feature type="domain" description="MHD2" evidence="2">
    <location>
        <begin position="1303"/>
        <end position="1416"/>
    </location>
</feature>
<feature type="compositionally biased region" description="Polar residues" evidence="1">
    <location>
        <begin position="841"/>
        <end position="852"/>
    </location>
</feature>
<dbReference type="PROSITE" id="PS51259">
    <property type="entry name" value="MHD2"/>
    <property type="match status" value="1"/>
</dbReference>
<feature type="compositionally biased region" description="Basic and acidic residues" evidence="1">
    <location>
        <begin position="904"/>
        <end position="918"/>
    </location>
</feature>
<feature type="region of interest" description="Disordered" evidence="1">
    <location>
        <begin position="534"/>
        <end position="622"/>
    </location>
</feature>
<sequence length="1586" mass="171736">MPRRSAAPAELPRLSHGLTTFCLPSSPPDVAAMAHQLGLLPRADDPATSLAAAAVYRSSAEGLEGILLPYFSTDPLDELGICALWQASTPDVDYERGLLLRALLEALPHNALVLPPNAATVADVPLAPLRVGAILEAVRERRRVDLTAAEFRWDAPPPRPRGGGAAAGGRRAWGGMSKAQLELCAYETVLLALDERDAPPRAEAAAALRAIGAQLGVGKEARAVVALPLLRLGQCASAVERCGLGRRLAYLLEMTPFDFATDNAFFEWQARQAALLGASLHSLLGGEIHEALHALVDALCMELLATARPTPDSTVLRRSRGFPEEQYRNCVRRVEHLYGEVLKQVVEEAGVEACEAVVNQKALPPEMATRVYLMILSTRFDQGGEPGLVVPESREICRVARLCVAPALCLCEAEHHACMLHSALCELHAAADEPVGALLPLLPSLAWPLHRMARALRTRAGKGGAARCALLVRPLALLLLQTITRLFTLCGEEDLQALAAAVDLFFRLLALPRRLIEQLGIGSVPWGELLEAGDVSDTSEEEAELPSEDEAADSSDEEPPAAAEEPPSPAAEDFHYDHSSSSSASPVARRMAEALAPPAATPRFSSTRSRAPGENDYFSDELDDYAPSRRYTASSCYTEDMFEEVEPPRLCALLDVRPPVACLLTLSFGAGRVHAAVGVVPPAEREPKVRLAVFVEGKCPHALTEAAKRRTAAFLGQQADLAAARALSLAASKHHEEALLVCHHGLLLQPKHLLLLKLKADSLLALGEDQKAVGAYQDALRLEPGNEALQSGMLMAIRLVDARREQEEDEEQQSLTLALPESHTAARRSRVSLPPVVALSTIASRKPQSSGSPLPLRPRAQSAAPPARDAGLASAPPASAPRRMSGSDAMDARAKARRSPRTSTSDKAESDGYSRGKSDSVGSKSSATSGDSERLFSKKLPPPPALAAAPMLAFSSCLELSCEVLFDRLCEHAATAEEQSTGCAFLANLTRALLPPLVMLLERQAPVIERAASRMVRPDVINASAWLSRMCNVLVELLHAHIEIHAHTAELGTERSTELLPLLTCVEGVIQKHKVPNVRPRLLVSRAIMAMFDRWVVGREQALPQMCSRVISCETWTPVTEHHLISHSVADLFQLFSQTTNFFLSVIQPSVAMLVYLDRLLEAIFNATLSYVEEISLLAGSASDLTKYSFCPPHVKSPLDPLPKAVANHLEAQSTFALATMLNNLYACAERLERLWDDIERSLREYDFDVDCLQRPVLKQALQMIKARCDGMVEFMAHRLVFWEMRSELAVNLYAKSVASPPQQMAAIIAPLLSEKQAELVRMIDPTHAEEMVLAVLVASCDAYERVLLDGGRSFTFQDGQLLEEELETLIDVFLLDLNNSSGCKLNPEVVDAVAARIRSVVGLFKLSVPQLVRLYRGEPLTNPATPVAPRRPALERAPSNPFVGGGRERVPSNPFDEPTSELIEPADIAGLSELFGEPAEPPPPAEARPAAAEGTPKGKDAARDEVAHEVVARDVLAVLLHRSEPEAREFIKQQRQQESEGDPAASSSRKLQSQPSVKSMLEKLRPRQSVGSNSRSANSSPGVGR</sequence>
<name>A0AB34J4N0_PRYPA</name>
<proteinExistence type="predicted"/>
<protein>
    <recommendedName>
        <fullName evidence="2">MHD2 domain-containing protein</fullName>
    </recommendedName>
</protein>
<dbReference type="EMBL" id="JBGBPQ010000014">
    <property type="protein sequence ID" value="KAL1511610.1"/>
    <property type="molecule type" value="Genomic_DNA"/>
</dbReference>
<dbReference type="SUPFAM" id="SSF48452">
    <property type="entry name" value="TPR-like"/>
    <property type="match status" value="1"/>
</dbReference>
<dbReference type="InterPro" id="IPR011990">
    <property type="entry name" value="TPR-like_helical_dom_sf"/>
</dbReference>
<feature type="compositionally biased region" description="Polar residues" evidence="1">
    <location>
        <begin position="920"/>
        <end position="930"/>
    </location>
</feature>
<dbReference type="Pfam" id="PF25761">
    <property type="entry name" value="TPR_PATROL1"/>
    <property type="match status" value="1"/>
</dbReference>
<feature type="compositionally biased region" description="Basic and acidic residues" evidence="1">
    <location>
        <begin position="1524"/>
        <end position="1539"/>
    </location>
</feature>
<dbReference type="InterPro" id="IPR057984">
    <property type="entry name" value="PATROL1_C"/>
</dbReference>
<dbReference type="Gene3D" id="1.10.357.50">
    <property type="match status" value="1"/>
</dbReference>
<accession>A0AB34J4N0</accession>
<feature type="compositionally biased region" description="Polar residues" evidence="1">
    <location>
        <begin position="1546"/>
        <end position="1558"/>
    </location>
</feature>
<evidence type="ECO:0000256" key="1">
    <source>
        <dbReference type="SAM" id="MobiDB-lite"/>
    </source>
</evidence>
<feature type="compositionally biased region" description="Low complexity" evidence="1">
    <location>
        <begin position="1570"/>
        <end position="1586"/>
    </location>
</feature>
<feature type="compositionally biased region" description="Acidic residues" evidence="1">
    <location>
        <begin position="537"/>
        <end position="559"/>
    </location>
</feature>
<gene>
    <name evidence="3" type="ORF">AB1Y20_006404</name>
</gene>
<evidence type="ECO:0000313" key="4">
    <source>
        <dbReference type="Proteomes" id="UP001515480"/>
    </source>
</evidence>
<dbReference type="Gene3D" id="1.25.40.10">
    <property type="entry name" value="Tetratricopeptide repeat domain"/>
    <property type="match status" value="1"/>
</dbReference>